<dbReference type="Pfam" id="PF07944">
    <property type="entry name" value="Beta-AFase-like_GH127_cat"/>
    <property type="match status" value="1"/>
</dbReference>
<dbReference type="AlphaFoldDB" id="A0A7W4J2Q1"/>
<dbReference type="GO" id="GO:0016787">
    <property type="term" value="F:hydrolase activity"/>
    <property type="evidence" value="ECO:0007669"/>
    <property type="project" value="UniProtKB-KW"/>
</dbReference>
<dbReference type="Pfam" id="PF20620">
    <property type="entry name" value="DUF6805"/>
    <property type="match status" value="1"/>
</dbReference>
<dbReference type="SUPFAM" id="SSF48208">
    <property type="entry name" value="Six-hairpin glycosidases"/>
    <property type="match status" value="1"/>
</dbReference>
<dbReference type="EMBL" id="JABEQE010000017">
    <property type="protein sequence ID" value="MBB2173611.1"/>
    <property type="molecule type" value="Genomic_DNA"/>
</dbReference>
<gene>
    <name evidence="4" type="ORF">HLH35_16060</name>
</gene>
<feature type="domain" description="Glycoside hydrolase GH146 substrate-binding" evidence="2">
    <location>
        <begin position="654"/>
        <end position="786"/>
    </location>
</feature>
<organism evidence="4 5">
    <name type="scientific">Gluconacetobacter asukensis</name>
    <dbReference type="NCBI Taxonomy" id="1017181"/>
    <lineage>
        <taxon>Bacteria</taxon>
        <taxon>Pseudomonadati</taxon>
        <taxon>Pseudomonadota</taxon>
        <taxon>Alphaproteobacteria</taxon>
        <taxon>Acetobacterales</taxon>
        <taxon>Acetobacteraceae</taxon>
        <taxon>Gluconacetobacter</taxon>
    </lineage>
</organism>
<dbReference type="RefSeq" id="WP_182980107.1">
    <property type="nucleotide sequence ID" value="NZ_BAABGB010000057.1"/>
</dbReference>
<dbReference type="InterPro" id="IPR012878">
    <property type="entry name" value="Beta-AFase-like_GH127_cat"/>
</dbReference>
<evidence type="ECO:0000259" key="2">
    <source>
        <dbReference type="Pfam" id="PF20620"/>
    </source>
</evidence>
<feature type="domain" description="Non-reducing end beta-L-arabinofuranosidase-like GH127 catalytic" evidence="1">
    <location>
        <begin position="50"/>
        <end position="437"/>
    </location>
</feature>
<dbReference type="InterPro" id="IPR008928">
    <property type="entry name" value="6-hairpin_glycosidase_sf"/>
</dbReference>
<sequence length="804" mass="88099">MKGSLSRRALLSAGAVLPVSGLPFPDSRRGEAKAADPAREGVATAVPMRDVRLDPSPWLVAQDVNTAYLLRLDPDRLLHNYREQAGLQPKGAAYGGWEGETIAGHTLGHYLSALSLCHAQTGNVEARRRVHYITAELVACQSRDPVGYVAGFTCIQNGRTLPGKVAFEQIRLGRIHSTGFDLNGAWSPLYNWHKLFAGLLDAQAHCGDLHAQGIMIRLGGYIEGILAPLHDEQLQAVLSCEYGGLNESFAELYARTGEARWLRLARLIHDGRVLDPLQEGRDDLANLHSNTQIPKLVGLARLHEVAGDARALTAARTFWESVTRHYSYVIGGNGDREYFPLPDTISRHLTEQTCETCSSYNMLKLTRQLYGQSGDSRFFDYYERTHLNHIRAAQNPRTGMFCYMTPMMAGAARQYSTSFDDFWCCVGTGMESHAKHGDSIYWQVGRTTLLVNLFIPSRVRWEEGGMRLRLETAYPDSGTVRLAVEGGAGEGERTLGLRVPAWCPGVTLAVNGVAETGGRQDGYVVLRRVWRAGDVIELILDLPLRAEAANDDPRMIAFLHGPTVLAADLGSVDAPFDGPAPALVSEAALGSLVPGEAPGTWRTKGAGRPGDLLLSAFHAQHDRRAAPYLPVFTAEEWTREQARFRAAEQRRRVLDTHAADVFHPGEMQAERDHALSSALSFPVVYRGRNGRDARSGGHFTFTMRTRPGPAVLQVTYWGGERDRRFAILANGAVLARQMLEAGHPDRFFSVRYPLPAALTAAGRPVAITFRPDPDHSAGPVFGVAMLAADGLPPLGDPSDEEAWP</sequence>
<evidence type="ECO:0000313" key="5">
    <source>
        <dbReference type="Proteomes" id="UP000577891"/>
    </source>
</evidence>
<dbReference type="Proteomes" id="UP000577891">
    <property type="component" value="Unassembled WGS sequence"/>
</dbReference>
<evidence type="ECO:0000313" key="4">
    <source>
        <dbReference type="EMBL" id="MBB2173611.1"/>
    </source>
</evidence>
<keyword evidence="4" id="KW-0378">Hydrolase</keyword>
<reference evidence="4 5" key="1">
    <citation type="submission" date="2020-04" db="EMBL/GenBank/DDBJ databases">
        <title>Description of novel Gluconacetobacter.</title>
        <authorList>
            <person name="Sombolestani A."/>
        </authorList>
    </citation>
    <scope>NUCLEOTIDE SEQUENCE [LARGE SCALE GENOMIC DNA]</scope>
    <source>
        <strain evidence="4 5">LMG 27724</strain>
    </source>
</reference>
<keyword evidence="5" id="KW-1185">Reference proteome</keyword>
<feature type="domain" description="Non-reducing end beta-L-arabinofuranosidase-like GH127 middle" evidence="3">
    <location>
        <begin position="448"/>
        <end position="541"/>
    </location>
</feature>
<comment type="caution">
    <text evidence="4">The sequence shown here is derived from an EMBL/GenBank/DDBJ whole genome shotgun (WGS) entry which is preliminary data.</text>
</comment>
<dbReference type="Pfam" id="PF20736">
    <property type="entry name" value="Glyco_hydro127M"/>
    <property type="match status" value="1"/>
</dbReference>
<protein>
    <submittedName>
        <fullName evidence="4">Glycoside hydrolase family 127 protein</fullName>
    </submittedName>
</protein>
<evidence type="ECO:0000259" key="3">
    <source>
        <dbReference type="Pfam" id="PF20736"/>
    </source>
</evidence>
<dbReference type="InterPro" id="IPR049046">
    <property type="entry name" value="Beta-AFase-like_GH127_middle"/>
</dbReference>
<accession>A0A7W4J2Q1</accession>
<evidence type="ECO:0000259" key="1">
    <source>
        <dbReference type="Pfam" id="PF07944"/>
    </source>
</evidence>
<dbReference type="GO" id="GO:0005975">
    <property type="term" value="P:carbohydrate metabolic process"/>
    <property type="evidence" value="ECO:0007669"/>
    <property type="project" value="InterPro"/>
</dbReference>
<proteinExistence type="predicted"/>
<dbReference type="InterPro" id="IPR046544">
    <property type="entry name" value="GH146_SB_dom"/>
</dbReference>
<dbReference type="PANTHER" id="PTHR31151">
    <property type="entry name" value="PROLINE-TRNA LIGASE (DUF1680)"/>
    <property type="match status" value="1"/>
</dbReference>
<name>A0A7W4J2Q1_9PROT</name>
<dbReference type="PANTHER" id="PTHR31151:SF0">
    <property type="entry name" value="PROLINE-TRNA LIGASE (DUF1680)"/>
    <property type="match status" value="1"/>
</dbReference>